<keyword evidence="3" id="KW-1185">Reference proteome</keyword>
<reference evidence="2 3" key="1">
    <citation type="submission" date="2024-04" db="EMBL/GenBank/DDBJ databases">
        <title>WGS of bacteria from Torrens River.</title>
        <authorList>
            <person name="Wyrsch E.R."/>
            <person name="Drigo B."/>
        </authorList>
    </citation>
    <scope>NUCLEOTIDE SEQUENCE [LARGE SCALE GENOMIC DNA]</scope>
    <source>
        <strain evidence="2 3">TWI391</strain>
    </source>
</reference>
<evidence type="ECO:0000313" key="2">
    <source>
        <dbReference type="EMBL" id="MEN5378569.1"/>
    </source>
</evidence>
<feature type="transmembrane region" description="Helical" evidence="1">
    <location>
        <begin position="54"/>
        <end position="73"/>
    </location>
</feature>
<sequence>MKDRILKENDPLANLLNRELMDVPSSEFSDKLLHSSIASYKVSYRIKYLKQERLGKIIMLVLIFFNLMMLHILNPLKLSTIVSFFFLVTAVSIGLLCLWILLKSAHKTTNKIELKLHSQNN</sequence>
<dbReference type="EMBL" id="JBDJNQ010000007">
    <property type="protein sequence ID" value="MEN5378569.1"/>
    <property type="molecule type" value="Genomic_DNA"/>
</dbReference>
<gene>
    <name evidence="2" type="ORF">ABE541_15005</name>
</gene>
<proteinExistence type="predicted"/>
<dbReference type="RefSeq" id="WP_168126630.1">
    <property type="nucleotide sequence ID" value="NZ_JBDJLH010000002.1"/>
</dbReference>
<keyword evidence="1" id="KW-0472">Membrane</keyword>
<name>A0ABV0BUW1_9SPHI</name>
<protein>
    <submittedName>
        <fullName evidence="2">Uncharacterized protein</fullName>
    </submittedName>
</protein>
<keyword evidence="1" id="KW-0812">Transmembrane</keyword>
<keyword evidence="1" id="KW-1133">Transmembrane helix</keyword>
<accession>A0ABV0BUW1</accession>
<dbReference type="Proteomes" id="UP001409291">
    <property type="component" value="Unassembled WGS sequence"/>
</dbReference>
<evidence type="ECO:0000313" key="3">
    <source>
        <dbReference type="Proteomes" id="UP001409291"/>
    </source>
</evidence>
<organism evidence="2 3">
    <name type="scientific">Sphingobacterium kitahiroshimense</name>
    <dbReference type="NCBI Taxonomy" id="470446"/>
    <lineage>
        <taxon>Bacteria</taxon>
        <taxon>Pseudomonadati</taxon>
        <taxon>Bacteroidota</taxon>
        <taxon>Sphingobacteriia</taxon>
        <taxon>Sphingobacteriales</taxon>
        <taxon>Sphingobacteriaceae</taxon>
        <taxon>Sphingobacterium</taxon>
    </lineage>
</organism>
<feature type="transmembrane region" description="Helical" evidence="1">
    <location>
        <begin position="79"/>
        <end position="102"/>
    </location>
</feature>
<comment type="caution">
    <text evidence="2">The sequence shown here is derived from an EMBL/GenBank/DDBJ whole genome shotgun (WGS) entry which is preliminary data.</text>
</comment>
<evidence type="ECO:0000256" key="1">
    <source>
        <dbReference type="SAM" id="Phobius"/>
    </source>
</evidence>